<dbReference type="EMBL" id="JBANRG010000027">
    <property type="protein sequence ID" value="KAK7453223.1"/>
    <property type="molecule type" value="Genomic_DNA"/>
</dbReference>
<dbReference type="Pfam" id="PF10342">
    <property type="entry name" value="Kre9_KNH"/>
    <property type="match status" value="1"/>
</dbReference>
<proteinExistence type="predicted"/>
<comment type="caution">
    <text evidence="4">The sequence shown here is derived from an EMBL/GenBank/DDBJ whole genome shotgun (WGS) entry which is preliminary data.</text>
</comment>
<name>A0ABR1J837_9AGAR</name>
<evidence type="ECO:0000256" key="2">
    <source>
        <dbReference type="SAM" id="SignalP"/>
    </source>
</evidence>
<keyword evidence="1 2" id="KW-0732">Signal</keyword>
<feature type="domain" description="Yeast cell wall synthesis Kre9/Knh1-like N-terminal" evidence="3">
    <location>
        <begin position="44"/>
        <end position="131"/>
    </location>
</feature>
<evidence type="ECO:0000259" key="3">
    <source>
        <dbReference type="Pfam" id="PF10342"/>
    </source>
</evidence>
<accession>A0ABR1J837</accession>
<feature type="signal peptide" evidence="2">
    <location>
        <begin position="1"/>
        <end position="27"/>
    </location>
</feature>
<reference evidence="4 5" key="1">
    <citation type="submission" date="2024-01" db="EMBL/GenBank/DDBJ databases">
        <title>A draft genome for the cacao thread blight pathogen Marasmiellus scandens.</title>
        <authorList>
            <person name="Baruah I.K."/>
            <person name="Leung J."/>
            <person name="Bukari Y."/>
            <person name="Amoako-Attah I."/>
            <person name="Meinhardt L.W."/>
            <person name="Bailey B.A."/>
            <person name="Cohen S.P."/>
        </authorList>
    </citation>
    <scope>NUCLEOTIDE SEQUENCE [LARGE SCALE GENOMIC DNA]</scope>
    <source>
        <strain evidence="4 5">GH-19</strain>
    </source>
</reference>
<evidence type="ECO:0000256" key="1">
    <source>
        <dbReference type="ARBA" id="ARBA00022729"/>
    </source>
</evidence>
<organism evidence="4 5">
    <name type="scientific">Marasmiellus scandens</name>
    <dbReference type="NCBI Taxonomy" id="2682957"/>
    <lineage>
        <taxon>Eukaryota</taxon>
        <taxon>Fungi</taxon>
        <taxon>Dikarya</taxon>
        <taxon>Basidiomycota</taxon>
        <taxon>Agaricomycotina</taxon>
        <taxon>Agaricomycetes</taxon>
        <taxon>Agaricomycetidae</taxon>
        <taxon>Agaricales</taxon>
        <taxon>Marasmiineae</taxon>
        <taxon>Omphalotaceae</taxon>
        <taxon>Marasmiellus</taxon>
    </lineage>
</organism>
<evidence type="ECO:0000313" key="4">
    <source>
        <dbReference type="EMBL" id="KAK7453223.1"/>
    </source>
</evidence>
<dbReference type="InterPro" id="IPR018466">
    <property type="entry name" value="Kre9/Knh1-like_N"/>
</dbReference>
<keyword evidence="5" id="KW-1185">Reference proteome</keyword>
<gene>
    <name evidence="4" type="ORF">VKT23_011902</name>
</gene>
<sequence length="139" mass="15136">MLSFMNFTLFTNFIGLLLISLSMTVNSMPIGLQMRDVFVPPITSPTVNNTWPVGSIQTVTWDTSDAPEQITNPIGRILLRHNDLSDTNHPIAEGFDILTGAVNVTVPDVEPGDYQIVLFGDSGNFSPTFSIVSADTGNY</sequence>
<protein>
    <recommendedName>
        <fullName evidence="3">Yeast cell wall synthesis Kre9/Knh1-like N-terminal domain-containing protein</fullName>
    </recommendedName>
</protein>
<evidence type="ECO:0000313" key="5">
    <source>
        <dbReference type="Proteomes" id="UP001498398"/>
    </source>
</evidence>
<feature type="chain" id="PRO_5045793240" description="Yeast cell wall synthesis Kre9/Knh1-like N-terminal domain-containing protein" evidence="2">
    <location>
        <begin position="28"/>
        <end position="139"/>
    </location>
</feature>
<dbReference type="Proteomes" id="UP001498398">
    <property type="component" value="Unassembled WGS sequence"/>
</dbReference>